<keyword evidence="2" id="KW-0472">Membrane</keyword>
<dbReference type="EMBL" id="JACIIV010000010">
    <property type="protein sequence ID" value="MBB6227497.1"/>
    <property type="molecule type" value="Genomic_DNA"/>
</dbReference>
<dbReference type="AlphaFoldDB" id="A0A841L4A8"/>
<keyword evidence="4" id="KW-1185">Reference proteome</keyword>
<gene>
    <name evidence="3" type="ORF">FHS79_001663</name>
</gene>
<accession>A0A841L4A8</accession>
<feature type="transmembrane region" description="Helical" evidence="2">
    <location>
        <begin position="20"/>
        <end position="38"/>
    </location>
</feature>
<name>A0A841L4A8_9SPHN</name>
<feature type="transmembrane region" description="Helical" evidence="2">
    <location>
        <begin position="44"/>
        <end position="66"/>
    </location>
</feature>
<organism evidence="3 4">
    <name type="scientific">Polymorphobacter multimanifer</name>
    <dbReference type="NCBI Taxonomy" id="1070431"/>
    <lineage>
        <taxon>Bacteria</taxon>
        <taxon>Pseudomonadati</taxon>
        <taxon>Pseudomonadota</taxon>
        <taxon>Alphaproteobacteria</taxon>
        <taxon>Sphingomonadales</taxon>
        <taxon>Sphingosinicellaceae</taxon>
        <taxon>Polymorphobacter</taxon>
    </lineage>
</organism>
<evidence type="ECO:0000313" key="3">
    <source>
        <dbReference type="EMBL" id="MBB6227497.1"/>
    </source>
</evidence>
<protein>
    <recommendedName>
        <fullName evidence="5">DUF4175 domain-containing protein</fullName>
    </recommendedName>
</protein>
<reference evidence="3 4" key="1">
    <citation type="submission" date="2020-08" db="EMBL/GenBank/DDBJ databases">
        <title>Genomic Encyclopedia of Type Strains, Phase IV (KMG-IV): sequencing the most valuable type-strain genomes for metagenomic binning, comparative biology and taxonomic classification.</title>
        <authorList>
            <person name="Goeker M."/>
        </authorList>
    </citation>
    <scope>NUCLEOTIDE SEQUENCE [LARGE SCALE GENOMIC DNA]</scope>
    <source>
        <strain evidence="3 4">DSM 102189</strain>
    </source>
</reference>
<dbReference type="Proteomes" id="UP000538147">
    <property type="component" value="Unassembled WGS sequence"/>
</dbReference>
<dbReference type="RefSeq" id="WP_184198169.1">
    <property type="nucleotide sequence ID" value="NZ_JACIIV010000010.1"/>
</dbReference>
<evidence type="ECO:0000313" key="4">
    <source>
        <dbReference type="Proteomes" id="UP000538147"/>
    </source>
</evidence>
<evidence type="ECO:0000256" key="2">
    <source>
        <dbReference type="SAM" id="Phobius"/>
    </source>
</evidence>
<sequence length="721" mass="77081">MSVAPDFAAWLRPIVWRVRAQTAAAALPLVLAAAAIAWRLAGPGAAAAVAALGLAATAFLALRASARYDQRWLLRRLDAERPDVEDSADLLLAEPATLGLLQRLQRDRLITRLETGPAIATQPDWQPKRLVPIWGLALVTIADAIFWPRGGSAEVEALIRGEADQPPPVLVARTLRITPPGYTGLPARNAEGLSAKAPAGSTLIWRLRFAPVPESATLVFLDGRRVSLTKQNEDFVGTARLDRSALYRVVATGEARQGPLHRLDAIADAPPVVRVLVPATTLTSATPGQSRWALSFEARDDHGVRATARLRLIRAEGSGENVRFRESAMVLSGTGSPKARRFSVSLDLNALGLTPGGELVAQLSVADNKPGTAQTAQSPSLILRVPSEKMAEAAGLEGMVQRVMPAYFRSQRQIIIDIEALLKERRRLPAATFTARSNNIGADQRILRLRYGQFLGEESEGQPKAPTMADLLTSDGGAPDKVAPADKPAPKLVLPEGHDAYDGHNHGAGDRAPPVFGSDNGELAGYGHAHGDSETATLFDPETRATLGKALDAMWQAERSLRQAEPAAALPQAYAALNFIKDVQQATRIFLQRTGTNLPPIDMARRLTGKREGIAPGRRSLDGQDYPDAVPAALFASLATSSPSEADLQRLERWLAQAEVADKLSVVAAIDAVRSDPDCAPCRTTLRGAIWAAIATPPAAVLRRPAGDAAGRRYLDALATR</sequence>
<evidence type="ECO:0000256" key="1">
    <source>
        <dbReference type="SAM" id="MobiDB-lite"/>
    </source>
</evidence>
<proteinExistence type="predicted"/>
<evidence type="ECO:0008006" key="5">
    <source>
        <dbReference type="Google" id="ProtNLM"/>
    </source>
</evidence>
<comment type="caution">
    <text evidence="3">The sequence shown here is derived from an EMBL/GenBank/DDBJ whole genome shotgun (WGS) entry which is preliminary data.</text>
</comment>
<feature type="region of interest" description="Disordered" evidence="1">
    <location>
        <begin position="505"/>
        <end position="524"/>
    </location>
</feature>
<keyword evidence="2" id="KW-1133">Transmembrane helix</keyword>
<keyword evidence="2" id="KW-0812">Transmembrane</keyword>